<feature type="transmembrane region" description="Helical" evidence="1">
    <location>
        <begin position="106"/>
        <end position="128"/>
    </location>
</feature>
<feature type="transmembrane region" description="Helical" evidence="1">
    <location>
        <begin position="25"/>
        <end position="43"/>
    </location>
</feature>
<protein>
    <recommendedName>
        <fullName evidence="4">Transmembrane protein</fullName>
    </recommendedName>
</protein>
<comment type="caution">
    <text evidence="2">The sequence shown here is derived from an EMBL/GenBank/DDBJ whole genome shotgun (WGS) entry which is preliminary data.</text>
</comment>
<dbReference type="Proteomes" id="UP000249135">
    <property type="component" value="Unassembled WGS sequence"/>
</dbReference>
<feature type="transmembrane region" description="Helical" evidence="1">
    <location>
        <begin position="236"/>
        <end position="258"/>
    </location>
</feature>
<name>A0A2W5QDI5_VARPD</name>
<evidence type="ECO:0000313" key="3">
    <source>
        <dbReference type="Proteomes" id="UP000249135"/>
    </source>
</evidence>
<sequence length="265" mass="27658">MKLLLVAPRTGAQWVREGLQTFRRAPMAFFSLFMLFMSAIALLSRVPVLGGALAVALAPASTLAMMAAAEQASRLPPGRVTPDGRPVTAVLFMSALGAVRSQVRPLVALGALYGVAVTLAGLLASAIAGDPMAGAFDAQGAPKPEVIQSGAFQFAMLLRMALYLPVALAFWHAPALVHWHAVPPVKSLFFSLVTCVRNFGAMAVYGLVWFAVVLAGSIVLSLVASVAMAAAGSVGVAVLVGGSFVLTAMFLTSTWFSFRDCFQAD</sequence>
<feature type="transmembrane region" description="Helical" evidence="1">
    <location>
        <begin position="203"/>
        <end position="230"/>
    </location>
</feature>
<feature type="transmembrane region" description="Helical" evidence="1">
    <location>
        <begin position="49"/>
        <end position="69"/>
    </location>
</feature>
<keyword evidence="1" id="KW-0812">Transmembrane</keyword>
<reference evidence="2 3" key="1">
    <citation type="submission" date="2017-08" db="EMBL/GenBank/DDBJ databases">
        <title>Infants hospitalized years apart are colonized by the same room-sourced microbial strains.</title>
        <authorList>
            <person name="Brooks B."/>
            <person name="Olm M.R."/>
            <person name="Firek B.A."/>
            <person name="Baker R."/>
            <person name="Thomas B.C."/>
            <person name="Morowitz M.J."/>
            <person name="Banfield J.F."/>
        </authorList>
    </citation>
    <scope>NUCLEOTIDE SEQUENCE [LARGE SCALE GENOMIC DNA]</scope>
    <source>
        <strain evidence="2">S2_005_003_R2_41</strain>
    </source>
</reference>
<proteinExistence type="predicted"/>
<dbReference type="EMBL" id="QFPP01000088">
    <property type="protein sequence ID" value="PZQ75422.1"/>
    <property type="molecule type" value="Genomic_DNA"/>
</dbReference>
<accession>A0A2W5QDI5</accession>
<feature type="transmembrane region" description="Helical" evidence="1">
    <location>
        <begin position="162"/>
        <end position="182"/>
    </location>
</feature>
<dbReference type="NCBIfam" id="NF041043">
    <property type="entry name" value="BPSS1780_fam"/>
    <property type="match status" value="1"/>
</dbReference>
<keyword evidence="1" id="KW-1133">Transmembrane helix</keyword>
<dbReference type="InterPro" id="IPR047798">
    <property type="entry name" value="BPSS1780-like"/>
</dbReference>
<gene>
    <name evidence="2" type="ORF">DI563_09675</name>
</gene>
<evidence type="ECO:0000256" key="1">
    <source>
        <dbReference type="SAM" id="Phobius"/>
    </source>
</evidence>
<keyword evidence="1" id="KW-0472">Membrane</keyword>
<evidence type="ECO:0000313" key="2">
    <source>
        <dbReference type="EMBL" id="PZQ75422.1"/>
    </source>
</evidence>
<organism evidence="2 3">
    <name type="scientific">Variovorax paradoxus</name>
    <dbReference type="NCBI Taxonomy" id="34073"/>
    <lineage>
        <taxon>Bacteria</taxon>
        <taxon>Pseudomonadati</taxon>
        <taxon>Pseudomonadota</taxon>
        <taxon>Betaproteobacteria</taxon>
        <taxon>Burkholderiales</taxon>
        <taxon>Comamonadaceae</taxon>
        <taxon>Variovorax</taxon>
    </lineage>
</organism>
<evidence type="ECO:0008006" key="4">
    <source>
        <dbReference type="Google" id="ProtNLM"/>
    </source>
</evidence>
<dbReference type="AlphaFoldDB" id="A0A2W5QDI5"/>